<comment type="similarity">
    <text evidence="2">Belongs to the pyrimidine 5'-nucleotidase family.</text>
</comment>
<keyword evidence="11" id="KW-1185">Reference proteome</keyword>
<evidence type="ECO:0000256" key="3">
    <source>
        <dbReference type="ARBA" id="ARBA00012643"/>
    </source>
</evidence>
<keyword evidence="5" id="KW-0547">Nucleotide-binding</keyword>
<dbReference type="GO" id="GO:0000166">
    <property type="term" value="F:nucleotide binding"/>
    <property type="evidence" value="ECO:0007669"/>
    <property type="project" value="UniProtKB-KW"/>
</dbReference>
<dbReference type="SFLD" id="SFLDG01128">
    <property type="entry name" value="C1.4:_5'-Nucleotidase_Like"/>
    <property type="match status" value="1"/>
</dbReference>
<dbReference type="SUPFAM" id="SSF56784">
    <property type="entry name" value="HAD-like"/>
    <property type="match status" value="1"/>
</dbReference>
<keyword evidence="8" id="KW-0546">Nucleotide metabolism</keyword>
<dbReference type="PANTHER" id="PTHR13045">
    <property type="entry name" value="5'-NUCLEOTIDASE"/>
    <property type="match status" value="1"/>
</dbReference>
<dbReference type="NCBIfam" id="TIGR01544">
    <property type="entry name" value="HAD-SF-IE"/>
    <property type="match status" value="1"/>
</dbReference>
<keyword evidence="9" id="KW-0732">Signal</keyword>
<keyword evidence="4" id="KW-0479">Metal-binding</keyword>
<reference evidence="10" key="2">
    <citation type="journal article" date="2023" name="Microbiol Resour">
        <title>Decontamination and Annotation of the Draft Genome Sequence of the Oomycete Lagenidium giganteum ARSEF 373.</title>
        <authorList>
            <person name="Morgan W.R."/>
            <person name="Tartar A."/>
        </authorList>
    </citation>
    <scope>NUCLEOTIDE SEQUENCE</scope>
    <source>
        <strain evidence="10">ARSEF 373</strain>
    </source>
</reference>
<accession>A0AAV2YN48</accession>
<dbReference type="InterPro" id="IPR006434">
    <property type="entry name" value="Pyrimidine_nucleotidase_eu"/>
</dbReference>
<sequence length="329" mass="37001">MSSITVSLAMSATPTAAAANACVSPTTPLQACNTDGSRIYIKHPERFARKWERFCRAGAKKLMVIADFDQTLTRFYDDDGDHVNSCHGVLMTSRVLDPVICDHERDLVDTFHPLTFTPTMTIEERTAHMRSWWVRAHDVLVDYKVTRAQVTAAVSQAGVLFRPGFHDVVQLLATANVPLLIFSAGIYDVIHEVLQQEFTKRGQKAPPSNMHVVSNMMDFDTDDVLQGFRGNLIHSMNKNASVLEGTEFGRQCHMEERHNILLLGDSLGDVNMANGMQFADDEIIRIGFLNHSVEERRDQYMDAFDVVLTDDATLDVVHELLRQLHLSNQ</sequence>
<comment type="catalytic activity">
    <reaction evidence="1">
        <text>a ribonucleoside 5'-phosphate + H2O = a ribonucleoside + phosphate</text>
        <dbReference type="Rhea" id="RHEA:12484"/>
        <dbReference type="ChEBI" id="CHEBI:15377"/>
        <dbReference type="ChEBI" id="CHEBI:18254"/>
        <dbReference type="ChEBI" id="CHEBI:43474"/>
        <dbReference type="ChEBI" id="CHEBI:58043"/>
        <dbReference type="EC" id="3.1.3.5"/>
    </reaction>
</comment>
<evidence type="ECO:0000313" key="10">
    <source>
        <dbReference type="EMBL" id="DAZ95231.1"/>
    </source>
</evidence>
<dbReference type="Pfam" id="PF05822">
    <property type="entry name" value="UMPH-1"/>
    <property type="match status" value="1"/>
</dbReference>
<dbReference type="InterPro" id="IPR023214">
    <property type="entry name" value="HAD_sf"/>
</dbReference>
<gene>
    <name evidence="10" type="ORF">N0F65_003466</name>
</gene>
<proteinExistence type="inferred from homology"/>
<dbReference type="SFLD" id="SFLDS00003">
    <property type="entry name" value="Haloacid_Dehalogenase"/>
    <property type="match status" value="1"/>
</dbReference>
<organism evidence="10 11">
    <name type="scientific">Lagenidium giganteum</name>
    <dbReference type="NCBI Taxonomy" id="4803"/>
    <lineage>
        <taxon>Eukaryota</taxon>
        <taxon>Sar</taxon>
        <taxon>Stramenopiles</taxon>
        <taxon>Oomycota</taxon>
        <taxon>Peronosporomycetes</taxon>
        <taxon>Pythiales</taxon>
        <taxon>Pythiaceae</taxon>
    </lineage>
</organism>
<evidence type="ECO:0000313" key="11">
    <source>
        <dbReference type="Proteomes" id="UP001146120"/>
    </source>
</evidence>
<dbReference type="Proteomes" id="UP001146120">
    <property type="component" value="Unassembled WGS sequence"/>
</dbReference>
<dbReference type="Gene3D" id="3.40.50.1000">
    <property type="entry name" value="HAD superfamily/HAD-like"/>
    <property type="match status" value="1"/>
</dbReference>
<keyword evidence="7" id="KW-0460">Magnesium</keyword>
<keyword evidence="6" id="KW-0378">Hydrolase</keyword>
<dbReference type="FunFam" id="1.10.150.340:FF:000001">
    <property type="entry name" value="Cytosolic 5-nucleotidase 3-like"/>
    <property type="match status" value="1"/>
</dbReference>
<evidence type="ECO:0000256" key="1">
    <source>
        <dbReference type="ARBA" id="ARBA00000815"/>
    </source>
</evidence>
<feature type="chain" id="PRO_5043506271" description="5'-nucleotidase" evidence="9">
    <location>
        <begin position="19"/>
        <end position="329"/>
    </location>
</feature>
<dbReference type="GO" id="GO:0009117">
    <property type="term" value="P:nucleotide metabolic process"/>
    <property type="evidence" value="ECO:0007669"/>
    <property type="project" value="UniProtKB-KW"/>
</dbReference>
<evidence type="ECO:0000256" key="2">
    <source>
        <dbReference type="ARBA" id="ARBA00008389"/>
    </source>
</evidence>
<dbReference type="GO" id="GO:0000287">
    <property type="term" value="F:magnesium ion binding"/>
    <property type="evidence" value="ECO:0007669"/>
    <property type="project" value="InterPro"/>
</dbReference>
<evidence type="ECO:0000256" key="6">
    <source>
        <dbReference type="ARBA" id="ARBA00022801"/>
    </source>
</evidence>
<evidence type="ECO:0000256" key="5">
    <source>
        <dbReference type="ARBA" id="ARBA00022741"/>
    </source>
</evidence>
<evidence type="ECO:0000256" key="7">
    <source>
        <dbReference type="ARBA" id="ARBA00022842"/>
    </source>
</evidence>
<dbReference type="Gene3D" id="1.10.150.340">
    <property type="entry name" value="Pyrimidine 5'-nucleotidase (UMPH-1), N-terminal domain"/>
    <property type="match status" value="1"/>
</dbReference>
<evidence type="ECO:0000256" key="9">
    <source>
        <dbReference type="SAM" id="SignalP"/>
    </source>
</evidence>
<dbReference type="AlphaFoldDB" id="A0AAV2YN48"/>
<dbReference type="EC" id="3.1.3.5" evidence="3"/>
<dbReference type="InterPro" id="IPR036412">
    <property type="entry name" value="HAD-like_sf"/>
</dbReference>
<dbReference type="PANTHER" id="PTHR13045:SF0">
    <property type="entry name" value="7-METHYLGUANOSINE PHOSPHATE-SPECIFIC 5'-NUCLEOTIDASE"/>
    <property type="match status" value="1"/>
</dbReference>
<evidence type="ECO:0000256" key="4">
    <source>
        <dbReference type="ARBA" id="ARBA00022723"/>
    </source>
</evidence>
<comment type="caution">
    <text evidence="10">The sequence shown here is derived from an EMBL/GenBank/DDBJ whole genome shotgun (WGS) entry which is preliminary data.</text>
</comment>
<reference evidence="10" key="1">
    <citation type="submission" date="2022-11" db="EMBL/GenBank/DDBJ databases">
        <authorList>
            <person name="Morgan W.R."/>
            <person name="Tartar A."/>
        </authorList>
    </citation>
    <scope>NUCLEOTIDE SEQUENCE</scope>
    <source>
        <strain evidence="10">ARSEF 373</strain>
    </source>
</reference>
<name>A0AAV2YN48_9STRA</name>
<evidence type="ECO:0000256" key="8">
    <source>
        <dbReference type="ARBA" id="ARBA00023080"/>
    </source>
</evidence>
<feature type="signal peptide" evidence="9">
    <location>
        <begin position="1"/>
        <end position="18"/>
    </location>
</feature>
<dbReference type="GO" id="GO:0008253">
    <property type="term" value="F:5'-nucleotidase activity"/>
    <property type="evidence" value="ECO:0007669"/>
    <property type="project" value="UniProtKB-EC"/>
</dbReference>
<dbReference type="EMBL" id="DAKRPA010000213">
    <property type="protein sequence ID" value="DAZ95231.1"/>
    <property type="molecule type" value="Genomic_DNA"/>
</dbReference>
<protein>
    <recommendedName>
        <fullName evidence="3">5'-nucleotidase</fullName>
        <ecNumber evidence="3">3.1.3.5</ecNumber>
    </recommendedName>
</protein>
<dbReference type="GO" id="GO:0005737">
    <property type="term" value="C:cytoplasm"/>
    <property type="evidence" value="ECO:0007669"/>
    <property type="project" value="InterPro"/>
</dbReference>